<dbReference type="EMBL" id="JAACJK010000001">
    <property type="protein sequence ID" value="KAF5342242.1"/>
    <property type="molecule type" value="Genomic_DNA"/>
</dbReference>
<dbReference type="GO" id="GO:0042407">
    <property type="term" value="P:cristae formation"/>
    <property type="evidence" value="ECO:0007669"/>
    <property type="project" value="TreeGrafter"/>
</dbReference>
<comment type="similarity">
    <text evidence="2 11">Belongs to the MICOS complex subunit Mic60 family.</text>
</comment>
<gene>
    <name evidence="14" type="ORF">D9611_001663</name>
</gene>
<dbReference type="PANTHER" id="PTHR15415">
    <property type="entry name" value="MITOFILIN"/>
    <property type="match status" value="1"/>
</dbReference>
<dbReference type="OrthoDB" id="10261039at2759"/>
<dbReference type="GO" id="GO:0061617">
    <property type="term" value="C:MICOS complex"/>
    <property type="evidence" value="ECO:0007669"/>
    <property type="project" value="TreeGrafter"/>
</dbReference>
<evidence type="ECO:0000256" key="5">
    <source>
        <dbReference type="ARBA" id="ARBA00022792"/>
    </source>
</evidence>
<keyword evidence="8 11" id="KW-0496">Mitochondrion</keyword>
<dbReference type="InterPro" id="IPR019133">
    <property type="entry name" value="MIC60"/>
</dbReference>
<protein>
    <recommendedName>
        <fullName evidence="3 11">MICOS complex subunit MIC60</fullName>
    </recommendedName>
    <alternativeName>
        <fullName evidence="11">Mitofilin</fullName>
    </alternativeName>
</protein>
<keyword evidence="4 11" id="KW-0812">Transmembrane</keyword>
<organism evidence="14 15">
    <name type="scientific">Ephemerocybe angulata</name>
    <dbReference type="NCBI Taxonomy" id="980116"/>
    <lineage>
        <taxon>Eukaryota</taxon>
        <taxon>Fungi</taxon>
        <taxon>Dikarya</taxon>
        <taxon>Basidiomycota</taxon>
        <taxon>Agaricomycotina</taxon>
        <taxon>Agaricomycetes</taxon>
        <taxon>Agaricomycetidae</taxon>
        <taxon>Agaricales</taxon>
        <taxon>Agaricineae</taxon>
        <taxon>Psathyrellaceae</taxon>
        <taxon>Ephemerocybe</taxon>
    </lineage>
</organism>
<sequence length="677" mass="74531">MYRRAVPVSRRVASSSSRPSSLNVIRRRLATEASSAPPIKKKNVLRRVIIITTAATGTFYVGSSFVAFANQPYYDFFADNVPLGQPMLEFAEKNKWDQLTVEDVIEAAKNGVFTIQKVSSDLINKTPGAREALDNAKASAFGKKVEEVRDTTVKAVTEQKEKLFDPVVKQAKKEAKEDVKVVKQAAETVEKKVKEAEKKVEDELSVLIKKAEAAIAGKFPAGDVKTEVGVEGDGTPDVLVLLEESAAIADKNVYSAPLPLGFEPPPGYVRPVAPKPKTQEGSKDTAAAPPAPEPEVTLPLVAPAISALDVQEPIITHLAGTIDNLASFLKANPSAATKATDVLDSAKADLAALVERIEKVKQDEQAALAAKLDEQTAEHNLKLLELEMEAQDKLDNQEQDFRKFFEEERIKFLDAYRAKLDHELKTQTELINERLKEEVIAQGIELQRRWIRDIKVRVEQERGGRLAKLDELAADLKRLERLTLDNTNYLDENIRVHALWSAVRALSNSALTAPQRTPFREQLRVLRHVTAAKEDEVINTALTTLESSEVPDIGVEPLSDLTSWFTTSVAPKVAEVALVPDQNAGLLSYLTSKVLSGVRFKKQGFVEGDDVLSVLSRAEYHLNEKDLDSAARELNQLGGPAKALLGDWLEAARRRLEVEQALDVIQIEATLSSLLVV</sequence>
<evidence type="ECO:0000313" key="14">
    <source>
        <dbReference type="EMBL" id="KAF5342242.1"/>
    </source>
</evidence>
<evidence type="ECO:0000256" key="4">
    <source>
        <dbReference type="ARBA" id="ARBA00022692"/>
    </source>
</evidence>
<comment type="function">
    <text evidence="10">Component of the MICOS complex, a large protein complex of the mitochondrial inner membrane that plays crucial roles in the maintenance of crista junctions, inner membrane architecture, and formation of contact sites to the outer membrane. Plays a role in keeping cristae membranes connected to the inner boundary membrane. Also promotes protein import via the mitochondrial intermembrane space assembly (MIA) pathway.</text>
</comment>
<comment type="caution">
    <text evidence="14">The sequence shown here is derived from an EMBL/GenBank/DDBJ whole genome shotgun (WGS) entry which is preliminary data.</text>
</comment>
<accession>A0A8H5CI76</accession>
<keyword evidence="9 11" id="KW-0472">Membrane</keyword>
<proteinExistence type="inferred from homology"/>
<comment type="subunit">
    <text evidence="11">Component of the mitochondrial contact site and cristae organizing system (MICOS) complex.</text>
</comment>
<evidence type="ECO:0000256" key="11">
    <source>
        <dbReference type="RuleBase" id="RU363000"/>
    </source>
</evidence>
<dbReference type="AlphaFoldDB" id="A0A8H5CI76"/>
<evidence type="ECO:0000256" key="10">
    <source>
        <dbReference type="ARBA" id="ARBA00025571"/>
    </source>
</evidence>
<feature type="transmembrane region" description="Helical" evidence="11">
    <location>
        <begin position="48"/>
        <end position="69"/>
    </location>
</feature>
<keyword evidence="5 11" id="KW-0999">Mitochondrion inner membrane</keyword>
<feature type="coiled-coil region" evidence="12">
    <location>
        <begin position="172"/>
        <end position="206"/>
    </location>
</feature>
<feature type="region of interest" description="Disordered" evidence="13">
    <location>
        <begin position="267"/>
        <end position="295"/>
    </location>
</feature>
<evidence type="ECO:0000256" key="3">
    <source>
        <dbReference type="ARBA" id="ARBA00018116"/>
    </source>
</evidence>
<evidence type="ECO:0000256" key="7">
    <source>
        <dbReference type="ARBA" id="ARBA00023054"/>
    </source>
</evidence>
<reference evidence="14 15" key="1">
    <citation type="journal article" date="2020" name="ISME J.">
        <title>Uncovering the hidden diversity of litter-decomposition mechanisms in mushroom-forming fungi.</title>
        <authorList>
            <person name="Floudas D."/>
            <person name="Bentzer J."/>
            <person name="Ahren D."/>
            <person name="Johansson T."/>
            <person name="Persson P."/>
            <person name="Tunlid A."/>
        </authorList>
    </citation>
    <scope>NUCLEOTIDE SEQUENCE [LARGE SCALE GENOMIC DNA]</scope>
    <source>
        <strain evidence="14 15">CBS 175.51</strain>
    </source>
</reference>
<evidence type="ECO:0000313" key="15">
    <source>
        <dbReference type="Proteomes" id="UP000541558"/>
    </source>
</evidence>
<keyword evidence="15" id="KW-1185">Reference proteome</keyword>
<feature type="coiled-coil region" evidence="12">
    <location>
        <begin position="343"/>
        <end position="400"/>
    </location>
</feature>
<dbReference type="PANTHER" id="PTHR15415:SF7">
    <property type="entry name" value="MICOS COMPLEX SUBUNIT MIC60"/>
    <property type="match status" value="1"/>
</dbReference>
<comment type="subcellular location">
    <subcellularLocation>
        <location evidence="1 11">Mitochondrion inner membrane</location>
        <topology evidence="1 11">Single-pass membrane protein</topology>
    </subcellularLocation>
</comment>
<name>A0A8H5CI76_9AGAR</name>
<evidence type="ECO:0000256" key="9">
    <source>
        <dbReference type="ARBA" id="ARBA00023136"/>
    </source>
</evidence>
<dbReference type="Proteomes" id="UP000541558">
    <property type="component" value="Unassembled WGS sequence"/>
</dbReference>
<evidence type="ECO:0000256" key="2">
    <source>
        <dbReference type="ARBA" id="ARBA00010877"/>
    </source>
</evidence>
<keyword evidence="6 11" id="KW-1133">Transmembrane helix</keyword>
<dbReference type="Pfam" id="PF09731">
    <property type="entry name" value="Mitofilin"/>
    <property type="match status" value="1"/>
</dbReference>
<evidence type="ECO:0000256" key="13">
    <source>
        <dbReference type="SAM" id="MobiDB-lite"/>
    </source>
</evidence>
<keyword evidence="7 12" id="KW-0175">Coiled coil</keyword>
<evidence type="ECO:0000256" key="6">
    <source>
        <dbReference type="ARBA" id="ARBA00022989"/>
    </source>
</evidence>
<evidence type="ECO:0000256" key="12">
    <source>
        <dbReference type="SAM" id="Coils"/>
    </source>
</evidence>
<evidence type="ECO:0000256" key="1">
    <source>
        <dbReference type="ARBA" id="ARBA00004434"/>
    </source>
</evidence>
<evidence type="ECO:0000256" key="8">
    <source>
        <dbReference type="ARBA" id="ARBA00023128"/>
    </source>
</evidence>